<dbReference type="InterPro" id="IPR023753">
    <property type="entry name" value="FAD/NAD-binding_dom"/>
</dbReference>
<dbReference type="KEGG" id="uam:UABAM_02670"/>
<evidence type="ECO:0000313" key="9">
    <source>
        <dbReference type="Proteomes" id="UP000326354"/>
    </source>
</evidence>
<gene>
    <name evidence="8" type="ORF">UABAM_02670</name>
</gene>
<dbReference type="SUPFAM" id="SSF51905">
    <property type="entry name" value="FAD/NAD(P)-binding domain"/>
    <property type="match status" value="2"/>
</dbReference>
<keyword evidence="5" id="KW-0809">Transit peptide</keyword>
<proteinExistence type="predicted"/>
<evidence type="ECO:0000259" key="7">
    <source>
        <dbReference type="Pfam" id="PF07992"/>
    </source>
</evidence>
<evidence type="ECO:0000256" key="6">
    <source>
        <dbReference type="ARBA" id="ARBA00023002"/>
    </source>
</evidence>
<keyword evidence="9" id="KW-1185">Reference proteome</keyword>
<reference evidence="8 9" key="1">
    <citation type="submission" date="2019-08" db="EMBL/GenBank/DDBJ databases">
        <title>Complete genome sequence of Candidatus Uab amorphum.</title>
        <authorList>
            <person name="Shiratori T."/>
            <person name="Suzuki S."/>
            <person name="Kakizawa Y."/>
            <person name="Ishida K."/>
        </authorList>
    </citation>
    <scope>NUCLEOTIDE SEQUENCE [LARGE SCALE GENOMIC DNA]</scope>
    <source>
        <strain evidence="8 9">SRT547</strain>
    </source>
</reference>
<dbReference type="PRINTS" id="PR00469">
    <property type="entry name" value="PNDRDTASEII"/>
</dbReference>
<comment type="cofactor">
    <cofactor evidence="1">
        <name>FAD</name>
        <dbReference type="ChEBI" id="CHEBI:57692"/>
    </cofactor>
</comment>
<evidence type="ECO:0000256" key="2">
    <source>
        <dbReference type="ARBA" id="ARBA00022630"/>
    </source>
</evidence>
<protein>
    <submittedName>
        <fullName evidence="8">Pyridine nucleotide-disulfide oxidoreductase</fullName>
    </submittedName>
</protein>
<evidence type="ECO:0000256" key="4">
    <source>
        <dbReference type="ARBA" id="ARBA00022827"/>
    </source>
</evidence>
<evidence type="ECO:0000256" key="1">
    <source>
        <dbReference type="ARBA" id="ARBA00001974"/>
    </source>
</evidence>
<keyword evidence="3" id="KW-0874">Quinone</keyword>
<dbReference type="PRINTS" id="PR00368">
    <property type="entry name" value="FADPNR"/>
</dbReference>
<dbReference type="FunFam" id="3.50.50.60:FF:000034">
    <property type="entry name" value="sulfide:quinone oxidoreductase, mitochondrial"/>
    <property type="match status" value="1"/>
</dbReference>
<organism evidence="8 9">
    <name type="scientific">Uabimicrobium amorphum</name>
    <dbReference type="NCBI Taxonomy" id="2596890"/>
    <lineage>
        <taxon>Bacteria</taxon>
        <taxon>Pseudomonadati</taxon>
        <taxon>Planctomycetota</taxon>
        <taxon>Candidatus Uabimicrobiia</taxon>
        <taxon>Candidatus Uabimicrobiales</taxon>
        <taxon>Candidatus Uabimicrobiaceae</taxon>
        <taxon>Candidatus Uabimicrobium</taxon>
    </lineage>
</organism>
<evidence type="ECO:0000313" key="8">
    <source>
        <dbReference type="EMBL" id="BBM84313.1"/>
    </source>
</evidence>
<dbReference type="GO" id="GO:0070221">
    <property type="term" value="P:sulfide oxidation, using sulfide:quinone oxidoreductase"/>
    <property type="evidence" value="ECO:0007669"/>
    <property type="project" value="TreeGrafter"/>
</dbReference>
<dbReference type="AlphaFoldDB" id="A0A5S9ILX1"/>
<dbReference type="Gene3D" id="3.50.50.60">
    <property type="entry name" value="FAD/NAD(P)-binding domain"/>
    <property type="match status" value="2"/>
</dbReference>
<dbReference type="InterPro" id="IPR036188">
    <property type="entry name" value="FAD/NAD-bd_sf"/>
</dbReference>
<keyword evidence="4" id="KW-0274">FAD</keyword>
<evidence type="ECO:0000256" key="5">
    <source>
        <dbReference type="ARBA" id="ARBA00022946"/>
    </source>
</evidence>
<dbReference type="Pfam" id="PF07992">
    <property type="entry name" value="Pyr_redox_2"/>
    <property type="match status" value="1"/>
</dbReference>
<evidence type="ECO:0000256" key="3">
    <source>
        <dbReference type="ARBA" id="ARBA00022719"/>
    </source>
</evidence>
<sequence length="394" mass="43943">MESYDIVIVGGGSAGITAAAHLSNEVASKSVAIIEPSTKHYYQPIWTLVGGGVFPKEVSEREQEDFIPDGYTWIQDKVATFDPKNNQIKTHDEKTIAYKYLIVAAGIQIDWDKIPGLKETVGTKGVCSNYSYETVDSTWENVKNFQGGTAIFTHPSTPIKCAGAPQKICYLAEDYFRKSGVRDKSNVVFASATAGIFGIEKYAKSLKKVVKRKNINTLFQHDLVELHPDKMEAVFKKLDDDERVTLSYDMIHVSPPMSAPKFIKDSELGNQDGWVDVDKHTLQHTKFKNVFSLGDCSSLPTSKTGAAIRKQAPVLVENLLAEMKGEKLKGHYDGYTSCPLVTGYGSLILAEFDYDKQPAETFPFDQGQERYSMYALKAYGLPRMYWHGMLKGRV</sequence>
<keyword evidence="2" id="KW-0285">Flavoprotein</keyword>
<dbReference type="PANTHER" id="PTHR10632">
    <property type="entry name" value="SULFIDE:QUINONE OXIDOREDUCTASE"/>
    <property type="match status" value="1"/>
</dbReference>
<feature type="domain" description="FAD/NAD(P)-binding" evidence="7">
    <location>
        <begin position="4"/>
        <end position="123"/>
    </location>
</feature>
<accession>A0A5S9ILX1</accession>
<dbReference type="PANTHER" id="PTHR10632:SF2">
    <property type="entry name" value="SULFIDE:QUINONE OXIDOREDUCTASE, MITOCHONDRIAL"/>
    <property type="match status" value="1"/>
</dbReference>
<dbReference type="GO" id="GO:0048038">
    <property type="term" value="F:quinone binding"/>
    <property type="evidence" value="ECO:0007669"/>
    <property type="project" value="UniProtKB-KW"/>
</dbReference>
<dbReference type="Proteomes" id="UP000326354">
    <property type="component" value="Chromosome"/>
</dbReference>
<name>A0A5S9ILX1_UABAM</name>
<dbReference type="GO" id="GO:0071949">
    <property type="term" value="F:FAD binding"/>
    <property type="evidence" value="ECO:0007669"/>
    <property type="project" value="TreeGrafter"/>
</dbReference>
<dbReference type="EMBL" id="AP019860">
    <property type="protein sequence ID" value="BBM84313.1"/>
    <property type="molecule type" value="Genomic_DNA"/>
</dbReference>
<dbReference type="GO" id="GO:0070224">
    <property type="term" value="F:sulfide:quinone oxidoreductase activity"/>
    <property type="evidence" value="ECO:0007669"/>
    <property type="project" value="TreeGrafter"/>
</dbReference>
<keyword evidence="6" id="KW-0560">Oxidoreductase</keyword>
<dbReference type="InterPro" id="IPR015904">
    <property type="entry name" value="Sulphide_quinone_reductase"/>
</dbReference>